<dbReference type="InterPro" id="IPR001412">
    <property type="entry name" value="aa-tRNA-synth_I_CS"/>
</dbReference>
<keyword evidence="7 12" id="KW-0648">Protein biosynthesis</keyword>
<keyword evidence="4 12" id="KW-0436">Ligase</keyword>
<dbReference type="InterPro" id="IPR013155">
    <property type="entry name" value="M/V/L/I-tRNA-synth_anticd-bd"/>
</dbReference>
<dbReference type="EMBL" id="AOSV01000038">
    <property type="protein sequence ID" value="EMG35875.1"/>
    <property type="molecule type" value="Genomic_DNA"/>
</dbReference>
<dbReference type="PATRIC" id="fig|1262666.3.peg.3412"/>
<evidence type="ECO:0000256" key="3">
    <source>
        <dbReference type="ARBA" id="ARBA00022490"/>
    </source>
</evidence>
<keyword evidence="5 12" id="KW-0547">Nucleotide-binding</keyword>
<dbReference type="InterPro" id="IPR037118">
    <property type="entry name" value="Val-tRNA_synth_C_sf"/>
</dbReference>
<evidence type="ECO:0000256" key="7">
    <source>
        <dbReference type="ARBA" id="ARBA00022917"/>
    </source>
</evidence>
<dbReference type="FunFam" id="1.10.287.380:FF:000001">
    <property type="entry name" value="Valine--tRNA ligase"/>
    <property type="match status" value="1"/>
</dbReference>
<dbReference type="GO" id="GO:0004832">
    <property type="term" value="F:valine-tRNA ligase activity"/>
    <property type="evidence" value="ECO:0007669"/>
    <property type="project" value="UniProtKB-UniRule"/>
</dbReference>
<dbReference type="AlphaFoldDB" id="M5PPK3"/>
<dbReference type="PANTHER" id="PTHR11946">
    <property type="entry name" value="VALYL-TRNA SYNTHETASES"/>
    <property type="match status" value="1"/>
</dbReference>
<dbReference type="Proteomes" id="UP000011922">
    <property type="component" value="Unassembled WGS sequence"/>
</dbReference>
<keyword evidence="9 12" id="KW-0030">Aminoacyl-tRNA synthetase</keyword>
<dbReference type="InterPro" id="IPR019499">
    <property type="entry name" value="Val-tRNA_synth_tRNA-bd"/>
</dbReference>
<dbReference type="SUPFAM" id="SSF50677">
    <property type="entry name" value="ValRS/IleRS/LeuRS editing domain"/>
    <property type="match status" value="1"/>
</dbReference>
<keyword evidence="8 12" id="KW-0175">Coiled coil</keyword>
<dbReference type="GO" id="GO:0002161">
    <property type="term" value="F:aminoacyl-tRNA deacylase activity"/>
    <property type="evidence" value="ECO:0007669"/>
    <property type="project" value="InterPro"/>
</dbReference>
<dbReference type="Gene3D" id="1.10.730.10">
    <property type="entry name" value="Isoleucyl-tRNA Synthetase, Domain 1"/>
    <property type="match status" value="1"/>
</dbReference>
<dbReference type="InterPro" id="IPR002300">
    <property type="entry name" value="aa-tRNA-synth_Ia"/>
</dbReference>
<dbReference type="InterPro" id="IPR009080">
    <property type="entry name" value="tRNAsynth_Ia_anticodon-bd"/>
</dbReference>
<dbReference type="InterPro" id="IPR014729">
    <property type="entry name" value="Rossmann-like_a/b/a_fold"/>
</dbReference>
<dbReference type="PROSITE" id="PS00178">
    <property type="entry name" value="AA_TRNA_LIGASE_I"/>
    <property type="match status" value="1"/>
</dbReference>
<accession>M5PPK3</accession>
<evidence type="ECO:0000256" key="6">
    <source>
        <dbReference type="ARBA" id="ARBA00022840"/>
    </source>
</evidence>
<dbReference type="Gene3D" id="3.90.740.10">
    <property type="entry name" value="Valyl/Leucyl/Isoleucyl-tRNA synthetase, editing domain"/>
    <property type="match status" value="1"/>
</dbReference>
<feature type="short sequence motif" description="'HIGH' region" evidence="12">
    <location>
        <begin position="47"/>
        <end position="57"/>
    </location>
</feature>
<evidence type="ECO:0000259" key="14">
    <source>
        <dbReference type="Pfam" id="PF08264"/>
    </source>
</evidence>
<feature type="binding site" evidence="12">
    <location>
        <position position="529"/>
    </location>
    <ligand>
        <name>ATP</name>
        <dbReference type="ChEBI" id="CHEBI:30616"/>
    </ligand>
</feature>
<protein>
    <recommendedName>
        <fullName evidence="12">Valine--tRNA ligase</fullName>
        <ecNumber evidence="12">6.1.1.9</ecNumber>
    </recommendedName>
    <alternativeName>
        <fullName evidence="12">Valyl-tRNA synthetase</fullName>
        <shortName evidence="12">ValRS</shortName>
    </alternativeName>
</protein>
<dbReference type="InterPro" id="IPR002303">
    <property type="entry name" value="Valyl-tRNA_ligase"/>
</dbReference>
<dbReference type="OrthoDB" id="9810365at2"/>
<evidence type="ECO:0000256" key="1">
    <source>
        <dbReference type="ARBA" id="ARBA00004496"/>
    </source>
</evidence>
<dbReference type="GO" id="GO:0006438">
    <property type="term" value="P:valyl-tRNA aminoacylation"/>
    <property type="evidence" value="ECO:0007669"/>
    <property type="project" value="UniProtKB-UniRule"/>
</dbReference>
<dbReference type="RefSeq" id="WP_005989295.1">
    <property type="nucleotide sequence ID" value="NZ_AOSV01000038.1"/>
</dbReference>
<evidence type="ECO:0000256" key="5">
    <source>
        <dbReference type="ARBA" id="ARBA00022741"/>
    </source>
</evidence>
<comment type="subunit">
    <text evidence="2 12">Monomer.</text>
</comment>
<proteinExistence type="inferred from homology"/>
<comment type="domain">
    <text evidence="12">The C-terminal coiled-coil domain is crucial for aminoacylation activity.</text>
</comment>
<evidence type="ECO:0000256" key="2">
    <source>
        <dbReference type="ARBA" id="ARBA00011245"/>
    </source>
</evidence>
<feature type="domain" description="Methionyl/Valyl/Leucyl/Isoleucyl-tRNA synthetase anticodon-binding" evidence="14">
    <location>
        <begin position="617"/>
        <end position="765"/>
    </location>
</feature>
<dbReference type="Gene3D" id="1.10.287.380">
    <property type="entry name" value="Valyl-tRNA synthetase, C-terminal domain"/>
    <property type="match status" value="1"/>
</dbReference>
<dbReference type="FunFam" id="1.10.730.10:FF:000014">
    <property type="entry name" value="Valine--tRNA ligase"/>
    <property type="match status" value="1"/>
</dbReference>
<gene>
    <name evidence="12" type="primary">valS</name>
    <name evidence="16" type="ORF">PCS_03358</name>
</gene>
<evidence type="ECO:0000256" key="10">
    <source>
        <dbReference type="ARBA" id="ARBA00047552"/>
    </source>
</evidence>
<dbReference type="NCBIfam" id="NF004349">
    <property type="entry name" value="PRK05729.1"/>
    <property type="match status" value="1"/>
</dbReference>
<feature type="domain" description="Aminoacyl-tRNA synthetase class Ia" evidence="13">
    <location>
        <begin position="19"/>
        <end position="566"/>
    </location>
</feature>
<evidence type="ECO:0000256" key="11">
    <source>
        <dbReference type="ARBA" id="ARBA00060830"/>
    </source>
</evidence>
<dbReference type="EC" id="6.1.1.9" evidence="12"/>
<dbReference type="Gene3D" id="3.40.50.620">
    <property type="entry name" value="HUPs"/>
    <property type="match status" value="2"/>
</dbReference>
<comment type="caution">
    <text evidence="16">The sequence shown here is derived from an EMBL/GenBank/DDBJ whole genome shotgun (WGS) entry which is preliminary data.</text>
</comment>
<dbReference type="SUPFAM" id="SSF47323">
    <property type="entry name" value="Anticodon-binding domain of a subclass of class I aminoacyl-tRNA synthetases"/>
    <property type="match status" value="1"/>
</dbReference>
<dbReference type="PRINTS" id="PR00986">
    <property type="entry name" value="TRNASYNTHVAL"/>
</dbReference>
<evidence type="ECO:0000259" key="13">
    <source>
        <dbReference type="Pfam" id="PF00133"/>
    </source>
</evidence>
<evidence type="ECO:0000259" key="15">
    <source>
        <dbReference type="Pfam" id="PF10458"/>
    </source>
</evidence>
<evidence type="ECO:0000313" key="16">
    <source>
        <dbReference type="EMBL" id="EMG35875.1"/>
    </source>
</evidence>
<evidence type="ECO:0000256" key="8">
    <source>
        <dbReference type="ARBA" id="ARBA00023054"/>
    </source>
</evidence>
<dbReference type="PANTHER" id="PTHR11946:SF93">
    <property type="entry name" value="VALINE--TRNA LIGASE, CHLOROPLASTIC_MITOCHONDRIAL 2"/>
    <property type="match status" value="1"/>
</dbReference>
<dbReference type="Pfam" id="PF08264">
    <property type="entry name" value="Anticodon_1"/>
    <property type="match status" value="1"/>
</dbReference>
<dbReference type="GO" id="GO:0005524">
    <property type="term" value="F:ATP binding"/>
    <property type="evidence" value="ECO:0007669"/>
    <property type="project" value="UniProtKB-UniRule"/>
</dbReference>
<comment type="catalytic activity">
    <reaction evidence="10 12">
        <text>tRNA(Val) + L-valine + ATP = L-valyl-tRNA(Val) + AMP + diphosphate</text>
        <dbReference type="Rhea" id="RHEA:10704"/>
        <dbReference type="Rhea" id="RHEA-COMP:9672"/>
        <dbReference type="Rhea" id="RHEA-COMP:9708"/>
        <dbReference type="ChEBI" id="CHEBI:30616"/>
        <dbReference type="ChEBI" id="CHEBI:33019"/>
        <dbReference type="ChEBI" id="CHEBI:57762"/>
        <dbReference type="ChEBI" id="CHEBI:78442"/>
        <dbReference type="ChEBI" id="CHEBI:78537"/>
        <dbReference type="ChEBI" id="CHEBI:456215"/>
        <dbReference type="EC" id="6.1.1.9"/>
    </reaction>
</comment>
<dbReference type="GO" id="GO:0005829">
    <property type="term" value="C:cytosol"/>
    <property type="evidence" value="ECO:0007669"/>
    <property type="project" value="TreeGrafter"/>
</dbReference>
<dbReference type="Pfam" id="PF00133">
    <property type="entry name" value="tRNA-synt_1"/>
    <property type="match status" value="1"/>
</dbReference>
<keyword evidence="6 12" id="KW-0067">ATP-binding</keyword>
<feature type="coiled-coil region" evidence="12">
    <location>
        <begin position="822"/>
        <end position="884"/>
    </location>
</feature>
<dbReference type="NCBIfam" id="TIGR00422">
    <property type="entry name" value="valS"/>
    <property type="match status" value="1"/>
</dbReference>
<comment type="domain">
    <text evidence="12">ValRS has two distinct active sites: one for aminoacylation and one for editing. The misactivated threonine is translocated from the active site to the editing site.</text>
</comment>
<dbReference type="InterPro" id="IPR010978">
    <property type="entry name" value="tRNA-bd_arm"/>
</dbReference>
<dbReference type="InterPro" id="IPR033705">
    <property type="entry name" value="Anticodon_Ia_Val"/>
</dbReference>
<organism evidence="16 17">
    <name type="scientific">Desulfocurvibacter africanus PCS</name>
    <dbReference type="NCBI Taxonomy" id="1262666"/>
    <lineage>
        <taxon>Bacteria</taxon>
        <taxon>Pseudomonadati</taxon>
        <taxon>Thermodesulfobacteriota</taxon>
        <taxon>Desulfovibrionia</taxon>
        <taxon>Desulfovibrionales</taxon>
        <taxon>Desulfovibrionaceae</taxon>
        <taxon>Desulfocurvibacter</taxon>
    </lineage>
</organism>
<keyword evidence="3 12" id="KW-0963">Cytoplasm</keyword>
<dbReference type="HAMAP" id="MF_02004">
    <property type="entry name" value="Val_tRNA_synth_type1"/>
    <property type="match status" value="1"/>
</dbReference>
<dbReference type="CDD" id="cd07962">
    <property type="entry name" value="Anticodon_Ia_Val"/>
    <property type="match status" value="1"/>
</dbReference>
<evidence type="ECO:0000256" key="9">
    <source>
        <dbReference type="ARBA" id="ARBA00023146"/>
    </source>
</evidence>
<dbReference type="FunFam" id="3.40.50.620:FF:000032">
    <property type="entry name" value="Valine--tRNA ligase"/>
    <property type="match status" value="1"/>
</dbReference>
<name>M5PPK3_DESAF</name>
<sequence length="893" mass="101459">MTAKTLAKGYEPQEVEARWRDKWETERTFSPDLDAPGEPYSIVIPPPNVTGALHIGHALNITLQDVLCRYQRQKGRKVLWVPGTDHAGIATQNVVERRLLGEGKTRDDLGREQFVEKVWEWKQEYESRIHNQIKRIGASVDWTRARFTMDEGLSRAVREVFVSLYEQGLIYRGEYIINWCSRCHTALADDEVEYVPRTSTLYQVKYPLADGSGYLTVATVRPETMLGDTAVAVHPDDERYQQFIGKNVLLPIAEREIPVIADKYVDMEFGTGCLKITPAHDMNDWEIGRKHELPMLKVIDDAGRMNENSPERFVGMTAEECRTAIVEELKAKGLLEAETAYDHNVTACYRCKTTVEPNVSKQWFVAVKPLAAKARAAVELGNTKIFPEAWAKTYFDWLDNIRDWCISRQLWWGHRIPVWYCQGCYKQFASRTDMDKCPECGSGLMQDEDVLDTWFSSALWPFSTLGWPDKTRELGLFYPTSVLVTGFDILFFWVARMMMMGLHFQEQVPFHHVYLHALVRDEEGKKMSKSTGNVIDPLDMVEKYGCDSLRFTLTSFAAMGRDIKLSEARIEGYRHFVNKLWNAARFTLMNLEEWAPQAPQEREAALKAIPSSGSLHNQWILSRLEQVKTEVDAAIQGYAFNDYAQTLYAFVWREFCDWYLEMAKSDLTGDDAARKAETQLVLWTTLSEILVLLHPVTPFVTQEIWQHLPATPGDDIAAMPYPQARPECVRPDIESAMSLLQESIVAVRNIRGELNIAPSKDLSVMVRPASEQHAATLTANAEFMRRLARVTSLEVGAHVAPPKASASQVVQGSELFVPLAGAVDFEAELARLDKEIAKSSKDVEVVSRKLANKDFVAKAPQDVVEKEKEKLAAAKERQDKLGKLQERLRGVMS</sequence>
<reference evidence="16 17" key="1">
    <citation type="journal article" date="2013" name="Genome Announc.">
        <title>Draft Genome Sequence for Desulfovibrio africanus Strain PCS.</title>
        <authorList>
            <person name="Brown S.D."/>
            <person name="Utturkar S.M."/>
            <person name="Arkin A.P."/>
            <person name="Deutschbauer A.M."/>
            <person name="Elias D.A."/>
            <person name="Hazen T.C."/>
            <person name="Chakraborty R."/>
        </authorList>
    </citation>
    <scope>NUCLEOTIDE SEQUENCE [LARGE SCALE GENOMIC DNA]</scope>
    <source>
        <strain evidence="16 17">PCS</strain>
    </source>
</reference>
<dbReference type="InterPro" id="IPR009008">
    <property type="entry name" value="Val/Leu/Ile-tRNA-synth_edit"/>
</dbReference>
<comment type="similarity">
    <text evidence="11 12">Belongs to the class-I aminoacyl-tRNA synthetase family. ValS type 1 subfamily.</text>
</comment>
<comment type="subcellular location">
    <subcellularLocation>
        <location evidence="1 12">Cytoplasm</location>
    </subcellularLocation>
</comment>
<dbReference type="SUPFAM" id="SSF46589">
    <property type="entry name" value="tRNA-binding arm"/>
    <property type="match status" value="1"/>
</dbReference>
<dbReference type="SUPFAM" id="SSF52374">
    <property type="entry name" value="Nucleotidylyl transferase"/>
    <property type="match status" value="1"/>
</dbReference>
<evidence type="ECO:0000256" key="12">
    <source>
        <dbReference type="HAMAP-Rule" id="MF_02004"/>
    </source>
</evidence>
<dbReference type="CDD" id="cd00817">
    <property type="entry name" value="ValRS_core"/>
    <property type="match status" value="1"/>
</dbReference>
<feature type="domain" description="Valyl-tRNA synthetase tRNA-binding arm" evidence="15">
    <location>
        <begin position="824"/>
        <end position="883"/>
    </location>
</feature>
<dbReference type="Pfam" id="PF10458">
    <property type="entry name" value="Val_tRNA-synt_C"/>
    <property type="match status" value="1"/>
</dbReference>
<comment type="function">
    <text evidence="12">Catalyzes the attachment of valine to tRNA(Val). As ValRS can inadvertently accommodate and process structurally similar amino acids such as threonine, to avoid such errors, it has a 'posttransfer' editing activity that hydrolyzes mischarged Thr-tRNA(Val) in a tRNA-dependent manner.</text>
</comment>
<evidence type="ECO:0000256" key="4">
    <source>
        <dbReference type="ARBA" id="ARBA00022598"/>
    </source>
</evidence>
<evidence type="ECO:0000313" key="17">
    <source>
        <dbReference type="Proteomes" id="UP000011922"/>
    </source>
</evidence>
<feature type="short sequence motif" description="'KMSKS' region" evidence="12">
    <location>
        <begin position="526"/>
        <end position="530"/>
    </location>
</feature>